<accession>R7RNZ7</accession>
<organism evidence="4 5">
    <name type="scientific">Thermobrachium celere DSM 8682</name>
    <dbReference type="NCBI Taxonomy" id="941824"/>
    <lineage>
        <taxon>Bacteria</taxon>
        <taxon>Bacillati</taxon>
        <taxon>Bacillota</taxon>
        <taxon>Clostridia</taxon>
        <taxon>Eubacteriales</taxon>
        <taxon>Clostridiaceae</taxon>
        <taxon>Thermobrachium</taxon>
    </lineage>
</organism>
<dbReference type="EMBL" id="CAVN010000092">
    <property type="protein sequence ID" value="CDF57922.1"/>
    <property type="molecule type" value="Genomic_DNA"/>
</dbReference>
<keyword evidence="2 3" id="KW-0694">RNA-binding</keyword>
<dbReference type="PROSITE" id="PS50084">
    <property type="entry name" value="KH_TYPE_1"/>
    <property type="match status" value="1"/>
</dbReference>
<dbReference type="GO" id="GO:0071555">
    <property type="term" value="P:cell wall organization"/>
    <property type="evidence" value="ECO:0007669"/>
    <property type="project" value="UniProtKB-KW"/>
</dbReference>
<evidence type="ECO:0000313" key="5">
    <source>
        <dbReference type="Proteomes" id="UP000014923"/>
    </source>
</evidence>
<evidence type="ECO:0000256" key="1">
    <source>
        <dbReference type="ARBA" id="ARBA00022490"/>
    </source>
</evidence>
<dbReference type="OrthoDB" id="9812389at2"/>
<protein>
    <recommendedName>
        <fullName evidence="3">RNA-binding protein KhpA</fullName>
    </recommendedName>
    <alternativeName>
        <fullName evidence="3">KH-domain protein A</fullName>
    </alternativeName>
</protein>
<gene>
    <name evidence="3" type="primary">khpA</name>
    <name evidence="4" type="ORF">TCEL_01836</name>
</gene>
<dbReference type="PANTHER" id="PTHR34654">
    <property type="entry name" value="UPF0109 PROTEIN SCO5592"/>
    <property type="match status" value="1"/>
</dbReference>
<comment type="subunit">
    <text evidence="3">Forms a complex with KhpB.</text>
</comment>
<dbReference type="PANTHER" id="PTHR34654:SF1">
    <property type="entry name" value="RNA-BINDING PROTEIN KHPA"/>
    <property type="match status" value="1"/>
</dbReference>
<dbReference type="Proteomes" id="UP000014923">
    <property type="component" value="Unassembled WGS sequence"/>
</dbReference>
<dbReference type="GO" id="GO:0008360">
    <property type="term" value="P:regulation of cell shape"/>
    <property type="evidence" value="ECO:0007669"/>
    <property type="project" value="UniProtKB-KW"/>
</dbReference>
<keyword evidence="5" id="KW-1185">Reference proteome</keyword>
<reference evidence="4" key="1">
    <citation type="submission" date="2013-03" db="EMBL/GenBank/DDBJ databases">
        <title>Draft genome sequence of the hydrogen-ethanol-producing anaerobic alkalithermophilic Caloramator celere.</title>
        <authorList>
            <person name="Ciranna A."/>
            <person name="Larjo A."/>
            <person name="Kivisto A."/>
            <person name="Santala V."/>
            <person name="Roos C."/>
            <person name="Karp M."/>
        </authorList>
    </citation>
    <scope>NUCLEOTIDE SEQUENCE [LARGE SCALE GENOMIC DNA]</scope>
    <source>
        <strain evidence="4">DSM 8682</strain>
    </source>
</reference>
<dbReference type="InterPro" id="IPR015946">
    <property type="entry name" value="KH_dom-like_a/b"/>
</dbReference>
<dbReference type="AlphaFoldDB" id="R7RNZ7"/>
<comment type="subcellular location">
    <subcellularLocation>
        <location evidence="3">Cytoplasm</location>
    </subcellularLocation>
</comment>
<evidence type="ECO:0000256" key="3">
    <source>
        <dbReference type="HAMAP-Rule" id="MF_00088"/>
    </source>
</evidence>
<dbReference type="GO" id="GO:0003723">
    <property type="term" value="F:RNA binding"/>
    <property type="evidence" value="ECO:0007669"/>
    <property type="project" value="UniProtKB-UniRule"/>
</dbReference>
<keyword evidence="3" id="KW-0133">Cell shape</keyword>
<evidence type="ECO:0000256" key="2">
    <source>
        <dbReference type="ARBA" id="ARBA00022884"/>
    </source>
</evidence>
<dbReference type="CDD" id="cd22533">
    <property type="entry name" value="KH-II_YlqC-like"/>
    <property type="match status" value="1"/>
</dbReference>
<dbReference type="SUPFAM" id="SSF54814">
    <property type="entry name" value="Prokaryotic type KH domain (KH-domain type II)"/>
    <property type="match status" value="1"/>
</dbReference>
<dbReference type="NCBIfam" id="NF001748">
    <property type="entry name" value="PRK00468.1"/>
    <property type="match status" value="1"/>
</dbReference>
<dbReference type="GO" id="GO:0005737">
    <property type="term" value="C:cytoplasm"/>
    <property type="evidence" value="ECO:0007669"/>
    <property type="project" value="UniProtKB-SubCell"/>
</dbReference>
<dbReference type="Gene3D" id="3.30.300.20">
    <property type="match status" value="1"/>
</dbReference>
<dbReference type="Pfam" id="PF13083">
    <property type="entry name" value="KH_KhpA-B"/>
    <property type="match status" value="1"/>
</dbReference>
<dbReference type="InterPro" id="IPR020627">
    <property type="entry name" value="KhpA"/>
</dbReference>
<keyword evidence="3" id="KW-0143">Chaperone</keyword>
<comment type="caution">
    <text evidence="4">The sequence shown here is derived from an EMBL/GenBank/DDBJ whole genome shotgun (WGS) entry which is preliminary data.</text>
</comment>
<keyword evidence="1 3" id="KW-0963">Cytoplasm</keyword>
<keyword evidence="3" id="KW-0961">Cell wall biogenesis/degradation</keyword>
<dbReference type="GO" id="GO:0009252">
    <property type="term" value="P:peptidoglycan biosynthetic process"/>
    <property type="evidence" value="ECO:0007669"/>
    <property type="project" value="UniProtKB-UniRule"/>
</dbReference>
<dbReference type="HOGENOM" id="CLU_132074_1_0_9"/>
<sequence length="75" mass="8192">MKELVEVIAKSLVDNPDKVQVNEISGEQSVIIELKVAPEDMGKVIGKQGRIAKAIRTVVKAAAIKENKRVIVEII</sequence>
<dbReference type="eggNOG" id="COG1837">
    <property type="taxonomic scope" value="Bacteria"/>
</dbReference>
<proteinExistence type="inferred from homology"/>
<evidence type="ECO:0000313" key="4">
    <source>
        <dbReference type="EMBL" id="CDF57922.1"/>
    </source>
</evidence>
<comment type="similarity">
    <text evidence="3">Belongs to the KhpA RNA-binding protein family.</text>
</comment>
<name>R7RNZ7_9CLOT</name>
<dbReference type="InterPro" id="IPR009019">
    <property type="entry name" value="KH_sf_prok-type"/>
</dbReference>
<dbReference type="RefSeq" id="WP_018661527.1">
    <property type="nucleotide sequence ID" value="NZ_HF952018.1"/>
</dbReference>
<dbReference type="HAMAP" id="MF_00088">
    <property type="entry name" value="KhpA"/>
    <property type="match status" value="1"/>
</dbReference>
<comment type="function">
    <text evidence="3">A probable RNA chaperone. Forms a complex with KhpB which binds to cellular RNA and controls its expression. Plays a role in peptidoglycan (PG) homeostasis and cell length regulation.</text>
</comment>